<dbReference type="AlphaFoldDB" id="A0A848IS51"/>
<name>A0A848IS51_9BACT</name>
<accession>A0A848IS51</accession>
<sequence length="283" mass="32265">MKVHFIVAILLFSISISYGQTWTNNQEKLFINSCKSKWEEVLGKETDKFCSCSLEKAQIVFSSFEASVRADASQASLVYKGCLDGHPWPEEDQKQFLNDCITNNDGDTTFCSCILEKLGNLYPTPEIAGQISDAEVNDIAESCEFSADWSEENKNAFLEQCAATYSQVYSDEKTGKYCNCVLNEMQSLFETFDDMNKNLTEQGLTSIKAKCLEPDFSKWTPEVESLLIQDCQKDVNNELGDRKALEYCRCFVEEAKNRFETPEKFQEATPKEFLALRKYCFPD</sequence>
<gene>
    <name evidence="1" type="ORF">HH304_02105</name>
</gene>
<protein>
    <submittedName>
        <fullName evidence="1">Uncharacterized protein</fullName>
    </submittedName>
</protein>
<dbReference type="RefSeq" id="WP_169677787.1">
    <property type="nucleotide sequence ID" value="NZ_JABBNU010000001.1"/>
</dbReference>
<evidence type="ECO:0000313" key="2">
    <source>
        <dbReference type="Proteomes" id="UP000559010"/>
    </source>
</evidence>
<dbReference type="Proteomes" id="UP000559010">
    <property type="component" value="Unassembled WGS sequence"/>
</dbReference>
<evidence type="ECO:0000313" key="1">
    <source>
        <dbReference type="EMBL" id="NMM47177.1"/>
    </source>
</evidence>
<keyword evidence="2" id="KW-1185">Reference proteome</keyword>
<proteinExistence type="predicted"/>
<comment type="caution">
    <text evidence="1">The sequence shown here is derived from an EMBL/GenBank/DDBJ whole genome shotgun (WGS) entry which is preliminary data.</text>
</comment>
<dbReference type="EMBL" id="JABBNU010000001">
    <property type="protein sequence ID" value="NMM47177.1"/>
    <property type="molecule type" value="Genomic_DNA"/>
</dbReference>
<reference evidence="1 2" key="1">
    <citation type="submission" date="2020-04" db="EMBL/GenBank/DDBJ databases">
        <title>Flammeovirgaceae bacterium KN852 isolated from deep sea.</title>
        <authorList>
            <person name="Zhang D.-C."/>
        </authorList>
    </citation>
    <scope>NUCLEOTIDE SEQUENCE [LARGE SCALE GENOMIC DNA]</scope>
    <source>
        <strain evidence="1 2">KN852</strain>
    </source>
</reference>
<organism evidence="1 2">
    <name type="scientific">Marinigracilibium pacificum</name>
    <dbReference type="NCBI Taxonomy" id="2729599"/>
    <lineage>
        <taxon>Bacteria</taxon>
        <taxon>Pseudomonadati</taxon>
        <taxon>Bacteroidota</taxon>
        <taxon>Cytophagia</taxon>
        <taxon>Cytophagales</taxon>
        <taxon>Flammeovirgaceae</taxon>
        <taxon>Marinigracilibium</taxon>
    </lineage>
</organism>